<dbReference type="Proteomes" id="UP001516023">
    <property type="component" value="Unassembled WGS sequence"/>
</dbReference>
<dbReference type="InterPro" id="IPR004147">
    <property type="entry name" value="ABC1_dom"/>
</dbReference>
<dbReference type="PANTHER" id="PTHR43173:SF22">
    <property type="entry name" value="OS07G0227800 PROTEIN"/>
    <property type="match status" value="1"/>
</dbReference>
<dbReference type="Pfam" id="PF03109">
    <property type="entry name" value="ABC1"/>
    <property type="match status" value="1"/>
</dbReference>
<dbReference type="PANTHER" id="PTHR43173">
    <property type="entry name" value="ABC1 FAMILY PROTEIN"/>
    <property type="match status" value="1"/>
</dbReference>
<dbReference type="SUPFAM" id="SSF56112">
    <property type="entry name" value="Protein kinase-like (PK-like)"/>
    <property type="match status" value="1"/>
</dbReference>
<comment type="caution">
    <text evidence="4">The sequence shown here is derived from an EMBL/GenBank/DDBJ whole genome shotgun (WGS) entry which is preliminary data.</text>
</comment>
<protein>
    <recommendedName>
        <fullName evidence="3">ABC1 atypical kinase-like domain-containing protein</fullName>
    </recommendedName>
</protein>
<feature type="chain" id="PRO_5044837604" description="ABC1 atypical kinase-like domain-containing protein" evidence="2">
    <location>
        <begin position="20"/>
        <end position="528"/>
    </location>
</feature>
<evidence type="ECO:0000313" key="4">
    <source>
        <dbReference type="EMBL" id="KAL3791105.1"/>
    </source>
</evidence>
<dbReference type="InterPro" id="IPR051130">
    <property type="entry name" value="Mito_struct-func_regulator"/>
</dbReference>
<evidence type="ECO:0000259" key="3">
    <source>
        <dbReference type="Pfam" id="PF03109"/>
    </source>
</evidence>
<proteinExistence type="predicted"/>
<gene>
    <name evidence="4" type="ORF">HJC23_012090</name>
</gene>
<feature type="signal peptide" evidence="2">
    <location>
        <begin position="1"/>
        <end position="19"/>
    </location>
</feature>
<dbReference type="InterPro" id="IPR011009">
    <property type="entry name" value="Kinase-like_dom_sf"/>
</dbReference>
<dbReference type="AlphaFoldDB" id="A0ABD3PSX2"/>
<feature type="compositionally biased region" description="Low complexity" evidence="1">
    <location>
        <begin position="41"/>
        <end position="52"/>
    </location>
</feature>
<name>A0ABD3PSX2_9STRA</name>
<keyword evidence="2" id="KW-0732">Signal</keyword>
<reference evidence="4 5" key="1">
    <citation type="journal article" date="2020" name="G3 (Bethesda)">
        <title>Improved Reference Genome for Cyclotella cryptica CCMP332, a Model for Cell Wall Morphogenesis, Salinity Adaptation, and Lipid Production in Diatoms (Bacillariophyta).</title>
        <authorList>
            <person name="Roberts W.R."/>
            <person name="Downey K.M."/>
            <person name="Ruck E.C."/>
            <person name="Traller J.C."/>
            <person name="Alverson A.J."/>
        </authorList>
    </citation>
    <scope>NUCLEOTIDE SEQUENCE [LARGE SCALE GENOMIC DNA]</scope>
    <source>
        <strain evidence="4 5">CCMP332</strain>
    </source>
</reference>
<sequence>MTKFSFVALLIAVTSASSAAFLSPATSTRRHLPTWRSQLDSSTRSSSATATSRSKRSVRDRSPEETISLLRDITQAAFDAGPQAAPYRTLQAYVAITRTLQDFSPLQPLLNGQRAENFSAPVALRKLFERLGATYIKLGQFVASSPSLFPKEYVLEFQKCLDSTEPLEWNAVKSIIEQEIGPISKNFASIDIKPLASASIAQVHSATLKNGEEVVIKVQKPRIDQLLKADLNFIYIASRLLEFLQPDFERTSLSAVAGDIKSSMLEELDFEKEANNIEEFRHFLSSQGLDDVATAPRVYRSLTTKRVLTMERLRGVSMVDADSIASITKDPESVIITALNTWTSSVMNMPWFHADVHSGNLLVLDDGRVGFIDFGMVGRVGEKTFKAVSELSTSMALGDYEGMAKALLNMGATDENVDVRKFGQDIEQVMKDVSKVQPDIASVGVGMDGTVQAAISIDEDEITNMLLRIVAVTEDNGLKLPREFGLLVKQSLYFDRYLKILAPGLDIASDSRMVVLESGASKVEVNVR</sequence>
<evidence type="ECO:0000256" key="2">
    <source>
        <dbReference type="SAM" id="SignalP"/>
    </source>
</evidence>
<evidence type="ECO:0000256" key="1">
    <source>
        <dbReference type="SAM" id="MobiDB-lite"/>
    </source>
</evidence>
<evidence type="ECO:0000313" key="5">
    <source>
        <dbReference type="Proteomes" id="UP001516023"/>
    </source>
</evidence>
<organism evidence="4 5">
    <name type="scientific">Cyclotella cryptica</name>
    <dbReference type="NCBI Taxonomy" id="29204"/>
    <lineage>
        <taxon>Eukaryota</taxon>
        <taxon>Sar</taxon>
        <taxon>Stramenopiles</taxon>
        <taxon>Ochrophyta</taxon>
        <taxon>Bacillariophyta</taxon>
        <taxon>Coscinodiscophyceae</taxon>
        <taxon>Thalassiosirophycidae</taxon>
        <taxon>Stephanodiscales</taxon>
        <taxon>Stephanodiscaceae</taxon>
        <taxon>Cyclotella</taxon>
    </lineage>
</organism>
<keyword evidence="5" id="KW-1185">Reference proteome</keyword>
<feature type="domain" description="ABC1 atypical kinase-like" evidence="3">
    <location>
        <begin position="162"/>
        <end position="406"/>
    </location>
</feature>
<dbReference type="EMBL" id="JABMIG020000118">
    <property type="protein sequence ID" value="KAL3791105.1"/>
    <property type="molecule type" value="Genomic_DNA"/>
</dbReference>
<feature type="region of interest" description="Disordered" evidence="1">
    <location>
        <begin position="33"/>
        <end position="63"/>
    </location>
</feature>
<accession>A0ABD3PSX2</accession>
<dbReference type="CDD" id="cd05121">
    <property type="entry name" value="ABC1_ADCK3-like"/>
    <property type="match status" value="1"/>
</dbReference>